<evidence type="ECO:0000256" key="6">
    <source>
        <dbReference type="SAM" id="Phobius"/>
    </source>
</evidence>
<dbReference type="OrthoDB" id="7724143at2"/>
<dbReference type="Proteomes" id="UP000231070">
    <property type="component" value="Unassembled WGS sequence"/>
</dbReference>
<keyword evidence="4 6" id="KW-1133">Transmembrane helix</keyword>
<organism evidence="7 8">
    <name type="scientific">Pleomorphomonas carboxyditropha</name>
    <dbReference type="NCBI Taxonomy" id="2023338"/>
    <lineage>
        <taxon>Bacteria</taxon>
        <taxon>Pseudomonadati</taxon>
        <taxon>Pseudomonadota</taxon>
        <taxon>Alphaproteobacteria</taxon>
        <taxon>Hyphomicrobiales</taxon>
        <taxon>Pleomorphomonadaceae</taxon>
        <taxon>Pleomorphomonas</taxon>
    </lineage>
</organism>
<evidence type="ECO:0000256" key="5">
    <source>
        <dbReference type="ARBA" id="ARBA00023136"/>
    </source>
</evidence>
<evidence type="ECO:0000256" key="3">
    <source>
        <dbReference type="ARBA" id="ARBA00022692"/>
    </source>
</evidence>
<feature type="transmembrane region" description="Helical" evidence="6">
    <location>
        <begin position="146"/>
        <end position="166"/>
    </location>
</feature>
<feature type="transmembrane region" description="Helical" evidence="6">
    <location>
        <begin position="69"/>
        <end position="86"/>
    </location>
</feature>
<dbReference type="PANTHER" id="PTHR30086:SF20">
    <property type="entry name" value="ARGININE EXPORTER PROTEIN ARGO-RELATED"/>
    <property type="match status" value="1"/>
</dbReference>
<feature type="transmembrane region" description="Helical" evidence="6">
    <location>
        <begin position="42"/>
        <end position="62"/>
    </location>
</feature>
<feature type="transmembrane region" description="Helical" evidence="6">
    <location>
        <begin position="178"/>
        <end position="195"/>
    </location>
</feature>
<evidence type="ECO:0000256" key="1">
    <source>
        <dbReference type="ARBA" id="ARBA00004651"/>
    </source>
</evidence>
<accession>A0A2G9WQM0</accession>
<dbReference type="GO" id="GO:0033228">
    <property type="term" value="P:cysteine export across plasma membrane"/>
    <property type="evidence" value="ECO:0007669"/>
    <property type="project" value="TreeGrafter"/>
</dbReference>
<keyword evidence="2" id="KW-1003">Cell membrane</keyword>
<evidence type="ECO:0000313" key="8">
    <source>
        <dbReference type="Proteomes" id="UP000231070"/>
    </source>
</evidence>
<dbReference type="EMBL" id="NQVN01000029">
    <property type="protein sequence ID" value="PIO96602.1"/>
    <property type="molecule type" value="Genomic_DNA"/>
</dbReference>
<comment type="caution">
    <text evidence="7">The sequence shown here is derived from an EMBL/GenBank/DDBJ whole genome shotgun (WGS) entry which is preliminary data.</text>
</comment>
<dbReference type="AlphaFoldDB" id="A0A2G9WQM0"/>
<keyword evidence="3 6" id="KW-0812">Transmembrane</keyword>
<dbReference type="GO" id="GO:0005886">
    <property type="term" value="C:plasma membrane"/>
    <property type="evidence" value="ECO:0007669"/>
    <property type="project" value="UniProtKB-SubCell"/>
</dbReference>
<name>A0A2G9WQM0_9HYPH</name>
<sequence length="196" mass="19832">MDATPLFLLTSLALVGSPGPNTLSLAALGAAFGTRRGVPYMIGLDLGMVVVVALVGSGLWAVILSYPGIAPVVTLAASAYLLYLAFRIATAPPMGAAEAPGREPGLSAGVMLSLTNPKAYVAVAAVVSRYTLMPGRPVADEVLKGALLLVLIAAVNVAWLAAGSLLARAVTNPRVGRLVNLGFAALLVVSVLAAFL</sequence>
<dbReference type="RefSeq" id="WP_100083132.1">
    <property type="nucleotide sequence ID" value="NZ_NQVN01000029.1"/>
</dbReference>
<evidence type="ECO:0000256" key="2">
    <source>
        <dbReference type="ARBA" id="ARBA00022475"/>
    </source>
</evidence>
<protein>
    <recommendedName>
        <fullName evidence="9">Threonine transporter RhtB</fullName>
    </recommendedName>
</protein>
<dbReference type="Pfam" id="PF01810">
    <property type="entry name" value="LysE"/>
    <property type="match status" value="1"/>
</dbReference>
<reference evidence="7 8" key="1">
    <citation type="submission" date="2017-08" db="EMBL/GenBank/DDBJ databases">
        <title>Pleomorphomonas carboxidotrophicus sp. nov., a new mesophilic hydrogenogenic carboxidotroph.</title>
        <authorList>
            <person name="Esquivel-Elizondo S."/>
            <person name="Krajmalnik-Brown R."/>
            <person name="Maldonado J."/>
        </authorList>
    </citation>
    <scope>NUCLEOTIDE SEQUENCE [LARGE SCALE GENOMIC DNA]</scope>
    <source>
        <strain evidence="7 8">SVCO-16</strain>
    </source>
</reference>
<comment type="subcellular location">
    <subcellularLocation>
        <location evidence="1">Cell membrane</location>
        <topology evidence="1">Multi-pass membrane protein</topology>
    </subcellularLocation>
</comment>
<proteinExistence type="predicted"/>
<gene>
    <name evidence="7" type="ORF">CJ014_24445</name>
</gene>
<dbReference type="InterPro" id="IPR001123">
    <property type="entry name" value="LeuE-type"/>
</dbReference>
<evidence type="ECO:0000256" key="4">
    <source>
        <dbReference type="ARBA" id="ARBA00022989"/>
    </source>
</evidence>
<dbReference type="GO" id="GO:0015171">
    <property type="term" value="F:amino acid transmembrane transporter activity"/>
    <property type="evidence" value="ECO:0007669"/>
    <property type="project" value="TreeGrafter"/>
</dbReference>
<evidence type="ECO:0008006" key="9">
    <source>
        <dbReference type="Google" id="ProtNLM"/>
    </source>
</evidence>
<dbReference type="PANTHER" id="PTHR30086">
    <property type="entry name" value="ARGININE EXPORTER PROTEIN ARGO"/>
    <property type="match status" value="1"/>
</dbReference>
<keyword evidence="8" id="KW-1185">Reference proteome</keyword>
<keyword evidence="5 6" id="KW-0472">Membrane</keyword>
<evidence type="ECO:0000313" key="7">
    <source>
        <dbReference type="EMBL" id="PIO96602.1"/>
    </source>
</evidence>